<reference evidence="1" key="1">
    <citation type="submission" date="2017-07" db="EMBL/GenBank/DDBJ databases">
        <title>Taro Niue Genome Assembly and Annotation.</title>
        <authorList>
            <person name="Atibalentja N."/>
            <person name="Keating K."/>
            <person name="Fields C.J."/>
        </authorList>
    </citation>
    <scope>NUCLEOTIDE SEQUENCE</scope>
    <source>
        <strain evidence="1">Niue_2</strain>
        <tissue evidence="1">Leaf</tissue>
    </source>
</reference>
<proteinExistence type="predicted"/>
<dbReference type="EMBL" id="NMUH01000031">
    <property type="protein sequence ID" value="MQL69201.1"/>
    <property type="molecule type" value="Genomic_DNA"/>
</dbReference>
<organism evidence="1 2">
    <name type="scientific">Colocasia esculenta</name>
    <name type="common">Wild taro</name>
    <name type="synonym">Arum esculentum</name>
    <dbReference type="NCBI Taxonomy" id="4460"/>
    <lineage>
        <taxon>Eukaryota</taxon>
        <taxon>Viridiplantae</taxon>
        <taxon>Streptophyta</taxon>
        <taxon>Embryophyta</taxon>
        <taxon>Tracheophyta</taxon>
        <taxon>Spermatophyta</taxon>
        <taxon>Magnoliopsida</taxon>
        <taxon>Liliopsida</taxon>
        <taxon>Araceae</taxon>
        <taxon>Aroideae</taxon>
        <taxon>Colocasieae</taxon>
        <taxon>Colocasia</taxon>
    </lineage>
</organism>
<protein>
    <submittedName>
        <fullName evidence="1">Uncharacterized protein</fullName>
    </submittedName>
</protein>
<comment type="caution">
    <text evidence="1">The sequence shown here is derived from an EMBL/GenBank/DDBJ whole genome shotgun (WGS) entry which is preliminary data.</text>
</comment>
<dbReference type="AlphaFoldDB" id="A0A843TER3"/>
<keyword evidence="2" id="KW-1185">Reference proteome</keyword>
<gene>
    <name evidence="1" type="ORF">Taro_001505</name>
</gene>
<accession>A0A843TER3</accession>
<dbReference type="Proteomes" id="UP000652761">
    <property type="component" value="Unassembled WGS sequence"/>
</dbReference>
<evidence type="ECO:0000313" key="1">
    <source>
        <dbReference type="EMBL" id="MQL69201.1"/>
    </source>
</evidence>
<name>A0A843TER3_COLES</name>
<evidence type="ECO:0000313" key="2">
    <source>
        <dbReference type="Proteomes" id="UP000652761"/>
    </source>
</evidence>
<sequence>MLPERNLGAGPEIFECDLVSIGSKCRFRIGASQAVPISGRTKIYVLPKGPNLCGCPASDLRNRGRRYCQKTLETG</sequence>